<sequence length="576" mass="61851">MPTPQDLHGALRPGREGWAAAMARLVEPATALAARGPAHQPATPSSNDPGATWFELVTRPLWGLAAHAAGGGRAPRQWDEVRAALTAAVDPDHRWYVGPPFDRNQRLVESAAVGYALAVAPHEVWDPLTPAQRDHLTNWLSTAAAAEPVDNNWHFFPVLAATGLRAVGVAVDEAVAAAHLDRLDEFAAADGWYFDGHGRQRDYYNPFGFHYYGLQLLGLGVLDERRAQRVRERATAFAAQFQHWFAADGSALPYGRSLGYRFAQGAFWSTLPVADLPAVPWAHARGLAERHLAWWWQQPILDRDGLLSVGYRYPNTGVVEQYMGGGSPYWGTKFFAALAVPAEHPFWTVEPAPADRRPRVELQPAPAMLVSRDADGDVTALCGQEAYAWARGGTAKAAKFAYSTLAGFSVPTGGAGLGHGAYDSALALSEDGAHWRVREGGDCVLDGDALVLTWHPWPDVTVRTTLRFTDGGHRRTHEVVTGRTLHTAETGFCVPWTAAGHAPAGAVEAAGRAEVDSDGVGSAVTDQGSSVPRAGQVLVPTAGGNVLFPRTALPMLTAELEPGTHTLTCTAEVHRS</sequence>
<protein>
    <recommendedName>
        <fullName evidence="5">DUF2264 domain-containing protein</fullName>
    </recommendedName>
</protein>
<evidence type="ECO:0008006" key="5">
    <source>
        <dbReference type="Google" id="ProtNLM"/>
    </source>
</evidence>
<proteinExistence type="predicted"/>
<dbReference type="InterPro" id="IPR049349">
    <property type="entry name" value="DUF2264_N"/>
</dbReference>
<keyword evidence="4" id="KW-1185">Reference proteome</keyword>
<evidence type="ECO:0000313" key="4">
    <source>
        <dbReference type="Proteomes" id="UP000659904"/>
    </source>
</evidence>
<dbReference type="Pfam" id="PF10022">
    <property type="entry name" value="DUF2264"/>
    <property type="match status" value="1"/>
</dbReference>
<gene>
    <name evidence="3" type="ORF">Cci01nite_10820</name>
</gene>
<feature type="domain" description="DUF2264" evidence="1">
    <location>
        <begin position="15"/>
        <end position="353"/>
    </location>
</feature>
<dbReference type="EMBL" id="BONH01000002">
    <property type="protein sequence ID" value="GIF95988.1"/>
    <property type="molecule type" value="Genomic_DNA"/>
</dbReference>
<dbReference type="Pfam" id="PF20938">
    <property type="entry name" value="DUF2264_C"/>
    <property type="match status" value="1"/>
</dbReference>
<dbReference type="PIRSF" id="PIRSF014753">
    <property type="entry name" value="UCP014753"/>
    <property type="match status" value="1"/>
</dbReference>
<dbReference type="InterPro" id="IPR016624">
    <property type="entry name" value="UCP014753"/>
</dbReference>
<evidence type="ECO:0000259" key="2">
    <source>
        <dbReference type="Pfam" id="PF20938"/>
    </source>
</evidence>
<evidence type="ECO:0000259" key="1">
    <source>
        <dbReference type="Pfam" id="PF10022"/>
    </source>
</evidence>
<dbReference type="PANTHER" id="PTHR35339:SF4">
    <property type="entry name" value="LINALOOL DEHYDRATASE_ISOMERASE DOMAIN-CONTAINING PROTEIN"/>
    <property type="match status" value="1"/>
</dbReference>
<feature type="domain" description="DUF2264" evidence="2">
    <location>
        <begin position="366"/>
        <end position="570"/>
    </location>
</feature>
<evidence type="ECO:0000313" key="3">
    <source>
        <dbReference type="EMBL" id="GIF95988.1"/>
    </source>
</evidence>
<dbReference type="Proteomes" id="UP000659904">
    <property type="component" value="Unassembled WGS sequence"/>
</dbReference>
<reference evidence="3 4" key="1">
    <citation type="submission" date="2021-01" db="EMBL/GenBank/DDBJ databases">
        <title>Whole genome shotgun sequence of Catellatospora citrea NBRC 14495.</title>
        <authorList>
            <person name="Komaki H."/>
            <person name="Tamura T."/>
        </authorList>
    </citation>
    <scope>NUCLEOTIDE SEQUENCE [LARGE SCALE GENOMIC DNA]</scope>
    <source>
        <strain evidence="3 4">NBRC 14495</strain>
    </source>
</reference>
<dbReference type="RefSeq" id="WP_120320924.1">
    <property type="nucleotide sequence ID" value="NZ_BONH01000002.1"/>
</dbReference>
<comment type="caution">
    <text evidence="3">The sequence shown here is derived from an EMBL/GenBank/DDBJ whole genome shotgun (WGS) entry which is preliminary data.</text>
</comment>
<accession>A0A8J3KFL0</accession>
<name>A0A8J3KFL0_9ACTN</name>
<organism evidence="3 4">
    <name type="scientific">Catellatospora citrea</name>
    <dbReference type="NCBI Taxonomy" id="53366"/>
    <lineage>
        <taxon>Bacteria</taxon>
        <taxon>Bacillati</taxon>
        <taxon>Actinomycetota</taxon>
        <taxon>Actinomycetes</taxon>
        <taxon>Micromonosporales</taxon>
        <taxon>Micromonosporaceae</taxon>
        <taxon>Catellatospora</taxon>
    </lineage>
</organism>
<dbReference type="AlphaFoldDB" id="A0A8J3KFL0"/>
<dbReference type="InterPro" id="IPR049237">
    <property type="entry name" value="DUF2264_C"/>
</dbReference>
<dbReference type="PANTHER" id="PTHR35339">
    <property type="entry name" value="LINALOOL DEHYDRATASE_ISOMERASE DOMAIN-CONTAINING PROTEIN"/>
    <property type="match status" value="1"/>
</dbReference>